<dbReference type="InterPro" id="IPR027417">
    <property type="entry name" value="P-loop_NTPase"/>
</dbReference>
<evidence type="ECO:0000256" key="10">
    <source>
        <dbReference type="ARBA" id="ARBA00056000"/>
    </source>
</evidence>
<evidence type="ECO:0000256" key="2">
    <source>
        <dbReference type="ARBA" id="ARBA00007095"/>
    </source>
</evidence>
<dbReference type="InterPro" id="IPR047323">
    <property type="entry name" value="Rad51D_C"/>
</dbReference>
<dbReference type="GO" id="GO:0033063">
    <property type="term" value="C:Rad51B-Rad51C-Rad51D-XRCC2 complex"/>
    <property type="evidence" value="ECO:0007669"/>
    <property type="project" value="TreeGrafter"/>
</dbReference>
<keyword evidence="4" id="KW-0227">DNA damage</keyword>
<dbReference type="GO" id="GO:0005524">
    <property type="term" value="F:ATP binding"/>
    <property type="evidence" value="ECO:0007669"/>
    <property type="project" value="UniProtKB-KW"/>
</dbReference>
<keyword evidence="7" id="KW-0233">DNA recombination</keyword>
<keyword evidence="6" id="KW-0238">DNA-binding</keyword>
<reference evidence="13" key="1">
    <citation type="submission" date="2018-02" db="EMBL/GenBank/DDBJ databases">
        <title>Rhizophora mucronata_Transcriptome.</title>
        <authorList>
            <person name="Meera S.P."/>
            <person name="Sreeshan A."/>
            <person name="Augustine A."/>
        </authorList>
    </citation>
    <scope>NUCLEOTIDE SEQUENCE</scope>
    <source>
        <tissue evidence="13">Leaf</tissue>
    </source>
</reference>
<keyword evidence="9" id="KW-0539">Nucleus</keyword>
<evidence type="ECO:0000256" key="6">
    <source>
        <dbReference type="ARBA" id="ARBA00023125"/>
    </source>
</evidence>
<dbReference type="SMART" id="SM00382">
    <property type="entry name" value="AAA"/>
    <property type="match status" value="1"/>
</dbReference>
<protein>
    <submittedName>
        <fullName evidence="13">DNA repair protein RAD51 homolog 4 isoform X1</fullName>
    </submittedName>
</protein>
<name>A0A2P2LT09_RHIMU</name>
<dbReference type="SUPFAM" id="SSF52540">
    <property type="entry name" value="P-loop containing nucleoside triphosphate hydrolases"/>
    <property type="match status" value="1"/>
</dbReference>
<evidence type="ECO:0000256" key="5">
    <source>
        <dbReference type="ARBA" id="ARBA00022840"/>
    </source>
</evidence>
<organism evidence="13">
    <name type="scientific">Rhizophora mucronata</name>
    <name type="common">Asiatic mangrove</name>
    <dbReference type="NCBI Taxonomy" id="61149"/>
    <lineage>
        <taxon>Eukaryota</taxon>
        <taxon>Viridiplantae</taxon>
        <taxon>Streptophyta</taxon>
        <taxon>Embryophyta</taxon>
        <taxon>Tracheophyta</taxon>
        <taxon>Spermatophyta</taxon>
        <taxon>Magnoliopsida</taxon>
        <taxon>eudicotyledons</taxon>
        <taxon>Gunneridae</taxon>
        <taxon>Pentapetalae</taxon>
        <taxon>rosids</taxon>
        <taxon>fabids</taxon>
        <taxon>Malpighiales</taxon>
        <taxon>Rhizophoraceae</taxon>
        <taxon>Rhizophora</taxon>
    </lineage>
</organism>
<keyword evidence="5" id="KW-0067">ATP-binding</keyword>
<comment type="function">
    <text evidence="10">Involved in the homologous recombination repair (HRR) pathway of double-stranded DNA breaks arising during DNA replication or induced by DNA-damaging agents.</text>
</comment>
<dbReference type="GO" id="GO:0005815">
    <property type="term" value="C:microtubule organizing center"/>
    <property type="evidence" value="ECO:0007669"/>
    <property type="project" value="TreeGrafter"/>
</dbReference>
<dbReference type="EMBL" id="GGEC01040589">
    <property type="protein sequence ID" value="MBX21073.1"/>
    <property type="molecule type" value="Transcribed_RNA"/>
</dbReference>
<keyword evidence="11" id="KW-1133">Transmembrane helix</keyword>
<evidence type="ECO:0000256" key="11">
    <source>
        <dbReference type="SAM" id="Phobius"/>
    </source>
</evidence>
<dbReference type="InterPro" id="IPR013632">
    <property type="entry name" value="Rad51_C"/>
</dbReference>
<evidence type="ECO:0000256" key="3">
    <source>
        <dbReference type="ARBA" id="ARBA00022741"/>
    </source>
</evidence>
<evidence type="ECO:0000256" key="9">
    <source>
        <dbReference type="ARBA" id="ARBA00023242"/>
    </source>
</evidence>
<dbReference type="GO" id="GO:0000724">
    <property type="term" value="P:double-strand break repair via homologous recombination"/>
    <property type="evidence" value="ECO:0007669"/>
    <property type="project" value="TreeGrafter"/>
</dbReference>
<comment type="similarity">
    <text evidence="2">Belongs to the RecA family. RAD51 subfamily.</text>
</comment>
<dbReference type="GO" id="GO:0140664">
    <property type="term" value="F:ATP-dependent DNA damage sensor activity"/>
    <property type="evidence" value="ECO:0007669"/>
    <property type="project" value="InterPro"/>
</dbReference>
<evidence type="ECO:0000256" key="8">
    <source>
        <dbReference type="ARBA" id="ARBA00023204"/>
    </source>
</evidence>
<dbReference type="GO" id="GO:0007131">
    <property type="term" value="P:reciprocal meiotic recombination"/>
    <property type="evidence" value="ECO:0007669"/>
    <property type="project" value="TreeGrafter"/>
</dbReference>
<dbReference type="InterPro" id="IPR003593">
    <property type="entry name" value="AAA+_ATPase"/>
</dbReference>
<evidence type="ECO:0000256" key="4">
    <source>
        <dbReference type="ARBA" id="ARBA00022763"/>
    </source>
</evidence>
<dbReference type="Pfam" id="PF08423">
    <property type="entry name" value="Rad51"/>
    <property type="match status" value="1"/>
</dbReference>
<dbReference type="AlphaFoldDB" id="A0A2P2LT09"/>
<keyword evidence="11" id="KW-0472">Membrane</keyword>
<dbReference type="GO" id="GO:0042148">
    <property type="term" value="P:DNA strand invasion"/>
    <property type="evidence" value="ECO:0007669"/>
    <property type="project" value="TreeGrafter"/>
</dbReference>
<dbReference type="PANTHER" id="PTHR46457:SF1">
    <property type="entry name" value="DNA REPAIR PROTEIN RAD51 HOMOLOG 4"/>
    <property type="match status" value="1"/>
</dbReference>
<evidence type="ECO:0000259" key="12">
    <source>
        <dbReference type="PROSITE" id="PS50162"/>
    </source>
</evidence>
<dbReference type="FunFam" id="3.40.50.300:FF:001665">
    <property type="entry name" value="DNA repair protein RAD51 4"/>
    <property type="match status" value="1"/>
</dbReference>
<sequence length="337" mass="37139">MSALKSLERYYPILDSHFQSFCASHGIFTAEDFLTHDLYVLAASAEQQPTAERLKEGIAQVLSIIDEWHRPWLNGMELLEDAERNKHVLSTGIEGIDLILGGGLCQGQLTEVVGTSSSGKTQVCLRMAANVAKNHTGKVIYIDTGNSFSPQRIESFVARNSDPIYIQARSNIIQKVMSNIVYHSVFDIFAMFDVLHQLENNLTSQVLKEDCKVLLLIIDSISSLITPVLGGSGSQGHALMTTAGVLLKKLAHEHNIVLLVTNHMVGGEGSNLKPALGETWKSIPHVRLRLSRNNGSNVCNLSVLKHPAIVPSFVPLLDFMVLWFLIVYCLPIFIPSL</sequence>
<comment type="subcellular location">
    <subcellularLocation>
        <location evidence="1">Nucleus</location>
    </subcellularLocation>
</comment>
<dbReference type="Gene3D" id="3.40.50.300">
    <property type="entry name" value="P-loop containing nucleotide triphosphate hydrolases"/>
    <property type="match status" value="1"/>
</dbReference>
<keyword evidence="8" id="KW-0234">DNA repair</keyword>
<dbReference type="PROSITE" id="PS50162">
    <property type="entry name" value="RECA_2"/>
    <property type="match status" value="1"/>
</dbReference>
<dbReference type="GO" id="GO:0005657">
    <property type="term" value="C:replication fork"/>
    <property type="evidence" value="ECO:0007669"/>
    <property type="project" value="TreeGrafter"/>
</dbReference>
<dbReference type="GO" id="GO:0000723">
    <property type="term" value="P:telomere maintenance"/>
    <property type="evidence" value="ECO:0007669"/>
    <property type="project" value="TreeGrafter"/>
</dbReference>
<evidence type="ECO:0000256" key="1">
    <source>
        <dbReference type="ARBA" id="ARBA00004123"/>
    </source>
</evidence>
<accession>A0A2P2LT09</accession>
<proteinExistence type="inferred from homology"/>
<dbReference type="InterPro" id="IPR020588">
    <property type="entry name" value="RecA_ATP-bd"/>
</dbReference>
<dbReference type="InterPro" id="IPR051988">
    <property type="entry name" value="HRR_RAD51_Paralog"/>
</dbReference>
<dbReference type="GO" id="GO:0003697">
    <property type="term" value="F:single-stranded DNA binding"/>
    <property type="evidence" value="ECO:0007669"/>
    <property type="project" value="TreeGrafter"/>
</dbReference>
<evidence type="ECO:0000256" key="7">
    <source>
        <dbReference type="ARBA" id="ARBA00023172"/>
    </source>
</evidence>
<feature type="transmembrane region" description="Helical" evidence="11">
    <location>
        <begin position="313"/>
        <end position="334"/>
    </location>
</feature>
<dbReference type="CDD" id="cd19489">
    <property type="entry name" value="Rad51D"/>
    <property type="match status" value="1"/>
</dbReference>
<keyword evidence="3" id="KW-0547">Nucleotide-binding</keyword>
<dbReference type="GO" id="GO:0000400">
    <property type="term" value="F:four-way junction DNA binding"/>
    <property type="evidence" value="ECO:0007669"/>
    <property type="project" value="TreeGrafter"/>
</dbReference>
<evidence type="ECO:0000313" key="13">
    <source>
        <dbReference type="EMBL" id="MBX21073.1"/>
    </source>
</evidence>
<dbReference type="PANTHER" id="PTHR46457">
    <property type="entry name" value="DNA REPAIR PROTEIN RAD51 HOMOLOG 4"/>
    <property type="match status" value="1"/>
</dbReference>
<feature type="domain" description="RecA family profile 1" evidence="12">
    <location>
        <begin position="85"/>
        <end position="264"/>
    </location>
</feature>
<keyword evidence="11" id="KW-0812">Transmembrane</keyword>